<dbReference type="InterPro" id="IPR013529">
    <property type="entry name" value="Glyco_hydro_42_N"/>
</dbReference>
<sequence length="822" mass="91670">MQDSSSDRRIPMVAGVESTYLPAYDVDISDATGHTIAWRNDLESIAAAGVQTVRYPIRWHRVERRPGHYDWGETDRVLEFLHARGTDVIVDLLHHTSYPRWLDDGFRDARFRGSYLRFAEAVARRYPWLRSYTLFNEPFATLFLTGHEALWPPYDRGIEGFARLAANVLPAISEASACWSELLPRARHVWVDTCEHHAGTPGGPAEYAALANDRRHVLLDLVLGHQLEATRPFLSRFLAAGAEHLVGRVPVRVDVVGLDYYCHSEWWYDESGSMAPSPRPVGFAALAEQYFRRYGLPVMLTETNIRGLPTDKASWLRHTLEQYELAVARGVDLRGYCWFPHVDSCDWDSLLARAGGRVDPVGVYSLGAEGQRLRTSFTDAWEAVAAGKSVAELPAYRFQAPCDRQLRGFVPLMAHWPWTDLPATEIVPPLNVKEPPMNESVPDLAVLSHLRWTWVWQRPQQLVSRFAARRAAAGARTWFIEEPVPGEVAEPRISWEDRDGITRVWLVVPDGGRGGHIGFDDPRAESYPQLLQDFLQARTSSPDVLVYTPMALDAAHALKPGRICYDVMDDLASFLGAPEAMKLRQHQLLAEADVVFTGGRSLHEGIRRHRRTGCHLFPSGVDSAHFETARRLRATRGGAVPPTAGYVGVIDERVDLDLIAGVAAHLPDWHFRIVGPVTKIDPASLPQAANIEYPGMADYARLPEIMAGFDVALMPFALNEATRRISPTKTLEYLAAGLPVVSTRVPDVVTDYTGIVRFADTAQQFAQAVLDAAGESRGQRDSASAPLRERHEWDSIAEAMHERICAQQTTDAEEESAKEAGA</sequence>
<evidence type="ECO:0000256" key="1">
    <source>
        <dbReference type="ARBA" id="ARBA00022801"/>
    </source>
</evidence>
<feature type="domain" description="Glycoside hydrolase family 42 N-terminal" evidence="3">
    <location>
        <begin position="37"/>
        <end position="111"/>
    </location>
</feature>
<dbReference type="Pfam" id="PF02449">
    <property type="entry name" value="Glyco_hydro_42"/>
    <property type="match status" value="1"/>
</dbReference>
<keyword evidence="5" id="KW-1185">Reference proteome</keyword>
<dbReference type="GO" id="GO:0009341">
    <property type="term" value="C:beta-galactosidase complex"/>
    <property type="evidence" value="ECO:0007669"/>
    <property type="project" value="InterPro"/>
</dbReference>
<dbReference type="EMBL" id="BKDJ01000007">
    <property type="protein sequence ID" value="GER23074.1"/>
    <property type="molecule type" value="Genomic_DNA"/>
</dbReference>
<dbReference type="OrthoDB" id="9765195at2"/>
<dbReference type="PANTHER" id="PTHR12631:SF10">
    <property type="entry name" value="BETA-XYLOSIDASE-LIKE PROTEIN-RELATED"/>
    <property type="match status" value="1"/>
</dbReference>
<dbReference type="Gene3D" id="3.40.50.11010">
    <property type="match status" value="1"/>
</dbReference>
<evidence type="ECO:0000259" key="3">
    <source>
        <dbReference type="Pfam" id="PF02449"/>
    </source>
</evidence>
<dbReference type="Gene3D" id="3.20.20.80">
    <property type="entry name" value="Glycosidases"/>
    <property type="match status" value="1"/>
</dbReference>
<dbReference type="Gene3D" id="3.40.50.2000">
    <property type="entry name" value="Glycogen Phosphorylase B"/>
    <property type="match status" value="1"/>
</dbReference>
<name>A0A5A7NQ58_9MICC</name>
<proteinExistence type="predicted"/>
<dbReference type="Proteomes" id="UP000325307">
    <property type="component" value="Unassembled WGS sequence"/>
</dbReference>
<dbReference type="SUPFAM" id="SSF53756">
    <property type="entry name" value="UDP-Glycosyltransferase/glycogen phosphorylase"/>
    <property type="match status" value="1"/>
</dbReference>
<evidence type="ECO:0000313" key="4">
    <source>
        <dbReference type="EMBL" id="GER23074.1"/>
    </source>
</evidence>
<accession>A0A5A7NQ58</accession>
<dbReference type="GO" id="GO:0005975">
    <property type="term" value="P:carbohydrate metabolic process"/>
    <property type="evidence" value="ECO:0007669"/>
    <property type="project" value="InterPro"/>
</dbReference>
<dbReference type="PANTHER" id="PTHR12631">
    <property type="entry name" value="ALPHA-L-IDURONIDASE"/>
    <property type="match status" value="1"/>
</dbReference>
<dbReference type="InterPro" id="IPR051923">
    <property type="entry name" value="Glycosyl_Hydrolase_39"/>
</dbReference>
<dbReference type="GO" id="GO:0004565">
    <property type="term" value="F:beta-galactosidase activity"/>
    <property type="evidence" value="ECO:0007669"/>
    <property type="project" value="InterPro"/>
</dbReference>
<keyword evidence="1" id="KW-0378">Hydrolase</keyword>
<dbReference type="RefSeq" id="WP_149956690.1">
    <property type="nucleotide sequence ID" value="NZ_BKDJ01000007.1"/>
</dbReference>
<protein>
    <recommendedName>
        <fullName evidence="3">Glycoside hydrolase family 42 N-terminal domain-containing protein</fullName>
    </recommendedName>
</protein>
<reference evidence="4 5" key="1">
    <citation type="submission" date="2019-09" db="EMBL/GenBank/DDBJ databases">
        <title>Arthrobacter zafarii sp. nov., a moderately thermotolerant and halotolerant actinobacterium isolated from Cholistan desert soil of Pakistan.</title>
        <authorList>
            <person name="Amin A."/>
            <person name="Ahmed I."/>
            <person name="Khalid N."/>
            <person name="Schumann P."/>
            <person name="Busse H.J."/>
            <person name="Khan I.U."/>
            <person name="Li S."/>
            <person name="Li W.J."/>
        </authorList>
    </citation>
    <scope>NUCLEOTIDE SEQUENCE [LARGE SCALE GENOMIC DNA]</scope>
    <source>
        <strain evidence="4 5">NCCP-1664</strain>
    </source>
</reference>
<gene>
    <name evidence="4" type="ORF">NCCP1664_15700</name>
</gene>
<dbReference type="InterPro" id="IPR017853">
    <property type="entry name" value="GH"/>
</dbReference>
<dbReference type="SUPFAM" id="SSF51445">
    <property type="entry name" value="(Trans)glycosidases"/>
    <property type="match status" value="1"/>
</dbReference>
<evidence type="ECO:0000313" key="5">
    <source>
        <dbReference type="Proteomes" id="UP000325307"/>
    </source>
</evidence>
<dbReference type="AlphaFoldDB" id="A0A5A7NQ58"/>
<keyword evidence="2" id="KW-0326">Glycosidase</keyword>
<comment type="caution">
    <text evidence="4">The sequence shown here is derived from an EMBL/GenBank/DDBJ whole genome shotgun (WGS) entry which is preliminary data.</text>
</comment>
<dbReference type="Pfam" id="PF13692">
    <property type="entry name" value="Glyco_trans_1_4"/>
    <property type="match status" value="1"/>
</dbReference>
<evidence type="ECO:0000256" key="2">
    <source>
        <dbReference type="ARBA" id="ARBA00023295"/>
    </source>
</evidence>
<organism evidence="4 5">
    <name type="scientific">Zafaria cholistanensis</name>
    <dbReference type="NCBI Taxonomy" id="1682741"/>
    <lineage>
        <taxon>Bacteria</taxon>
        <taxon>Bacillati</taxon>
        <taxon>Actinomycetota</taxon>
        <taxon>Actinomycetes</taxon>
        <taxon>Micrococcales</taxon>
        <taxon>Micrococcaceae</taxon>
        <taxon>Zafaria</taxon>
    </lineage>
</organism>